<keyword evidence="6" id="KW-0547">Nucleotide-binding</keyword>
<reference evidence="14" key="1">
    <citation type="submission" date="2020-05" db="EMBL/GenBank/DDBJ databases">
        <title>Novel species in genus Nocardioides.</title>
        <authorList>
            <person name="Zhang G."/>
        </authorList>
    </citation>
    <scope>NUCLEOTIDE SEQUENCE [LARGE SCALE GENOMIC DNA]</scope>
    <source>
        <strain evidence="14">zg-1050</strain>
    </source>
</reference>
<keyword evidence="5" id="KW-0808">Transferase</keyword>
<dbReference type="SMART" id="SM00387">
    <property type="entry name" value="HATPase_c"/>
    <property type="match status" value="1"/>
</dbReference>
<dbReference type="SMART" id="SM00388">
    <property type="entry name" value="HisKA"/>
    <property type="match status" value="1"/>
</dbReference>
<comment type="catalytic activity">
    <reaction evidence="1">
        <text>ATP + protein L-histidine = ADP + protein N-phospho-L-histidine.</text>
        <dbReference type="EC" id="2.7.13.3"/>
    </reaction>
</comment>
<sequence length="447" mass="47956">MGNSSSARTREAPEIRMLRQRYVLVAAASAALVISVVLAVTNIMNWNSMTNSLDMIVEQIVAEGGELSVDEAGAASLAVSIDEGTLDDDEELDPAAPIEVPYSIRYFTVTLDEAGEAVGANTDHVVSVSRAQALALGEQAAASHARHGYLNDFRYAVTRVNGERTAVFLSARGEVASYWSFFASSLTAGVLGLCLVVGLAIPLARRAVAPLVESQAAQRRFVTDASHEIRTPLAVILSTADVIELEQGESPWLDAIRKQVARLDDLAGKLVFLSRNDEGGLSMPLGRVDLVELVHERLHHAEARIAHAGVECRLELPARAAVRGDRERLAQLLDLLIDNALRHGDASQPWLLAIEAPAESDRVRFQMRNAADSLTAGLHDELFERFYRADAARSSEGGHGIGLAVARAIVSAHQGDIQAVSDDGASLRVAVWLPAWQDADGEGEGGR</sequence>
<dbReference type="Pfam" id="PF00512">
    <property type="entry name" value="HisKA"/>
    <property type="match status" value="1"/>
</dbReference>
<dbReference type="InterPro" id="IPR036097">
    <property type="entry name" value="HisK_dim/P_sf"/>
</dbReference>
<dbReference type="GO" id="GO:0007234">
    <property type="term" value="P:osmosensory signaling via phosphorelay pathway"/>
    <property type="evidence" value="ECO:0007669"/>
    <property type="project" value="TreeGrafter"/>
</dbReference>
<evidence type="ECO:0000256" key="6">
    <source>
        <dbReference type="ARBA" id="ARBA00022741"/>
    </source>
</evidence>
<name>A0A6M8J2K4_9ACTN</name>
<evidence type="ECO:0000256" key="7">
    <source>
        <dbReference type="ARBA" id="ARBA00022777"/>
    </source>
</evidence>
<dbReference type="Pfam" id="PF02518">
    <property type="entry name" value="HATPase_c"/>
    <property type="match status" value="1"/>
</dbReference>
<keyword evidence="4" id="KW-0597">Phosphoprotein</keyword>
<dbReference type="InterPro" id="IPR004358">
    <property type="entry name" value="Sig_transdc_His_kin-like_C"/>
</dbReference>
<dbReference type="PANTHER" id="PTHR42878:SF7">
    <property type="entry name" value="SENSOR HISTIDINE KINASE GLRK"/>
    <property type="match status" value="1"/>
</dbReference>
<evidence type="ECO:0000259" key="12">
    <source>
        <dbReference type="PROSITE" id="PS50109"/>
    </source>
</evidence>
<dbReference type="GO" id="GO:0030295">
    <property type="term" value="F:protein kinase activator activity"/>
    <property type="evidence" value="ECO:0007669"/>
    <property type="project" value="TreeGrafter"/>
</dbReference>
<dbReference type="GO" id="GO:0000156">
    <property type="term" value="F:phosphorelay response regulator activity"/>
    <property type="evidence" value="ECO:0007669"/>
    <property type="project" value="TreeGrafter"/>
</dbReference>
<evidence type="ECO:0000313" key="13">
    <source>
        <dbReference type="EMBL" id="QKF07371.1"/>
    </source>
</evidence>
<dbReference type="InterPro" id="IPR036890">
    <property type="entry name" value="HATPase_C_sf"/>
</dbReference>
<keyword evidence="9" id="KW-0902">Two-component regulatory system</keyword>
<feature type="transmembrane region" description="Helical" evidence="11">
    <location>
        <begin position="21"/>
        <end position="44"/>
    </location>
</feature>
<dbReference type="InterPro" id="IPR003594">
    <property type="entry name" value="HATPase_dom"/>
</dbReference>
<dbReference type="EMBL" id="CP053716">
    <property type="protein sequence ID" value="QKF07371.1"/>
    <property type="molecule type" value="Genomic_DNA"/>
</dbReference>
<organism evidence="13 14">
    <name type="scientific">Berryella wangjianweii</name>
    <dbReference type="NCBI Taxonomy" id="2734634"/>
    <lineage>
        <taxon>Bacteria</taxon>
        <taxon>Bacillati</taxon>
        <taxon>Actinomycetota</taxon>
        <taxon>Coriobacteriia</taxon>
        <taxon>Eggerthellales</taxon>
        <taxon>Eggerthellaceae</taxon>
        <taxon>Berryella</taxon>
    </lineage>
</organism>
<dbReference type="Gene3D" id="3.30.565.10">
    <property type="entry name" value="Histidine kinase-like ATPase, C-terminal domain"/>
    <property type="match status" value="1"/>
</dbReference>
<protein>
    <recommendedName>
        <fullName evidence="10">Sensor-like histidine kinase SenX3</fullName>
        <ecNumber evidence="3">2.7.13.3</ecNumber>
    </recommendedName>
</protein>
<dbReference type="InterPro" id="IPR003661">
    <property type="entry name" value="HisK_dim/P_dom"/>
</dbReference>
<evidence type="ECO:0000256" key="1">
    <source>
        <dbReference type="ARBA" id="ARBA00000085"/>
    </source>
</evidence>
<dbReference type="PRINTS" id="PR00344">
    <property type="entry name" value="BCTRLSENSOR"/>
</dbReference>
<dbReference type="CDD" id="cd00082">
    <property type="entry name" value="HisKA"/>
    <property type="match status" value="1"/>
</dbReference>
<evidence type="ECO:0000256" key="8">
    <source>
        <dbReference type="ARBA" id="ARBA00022840"/>
    </source>
</evidence>
<dbReference type="InterPro" id="IPR050351">
    <property type="entry name" value="BphY/WalK/GraS-like"/>
</dbReference>
<keyword evidence="11" id="KW-0472">Membrane</keyword>
<dbReference type="SUPFAM" id="SSF47384">
    <property type="entry name" value="Homodimeric domain of signal transducing histidine kinase"/>
    <property type="match status" value="1"/>
</dbReference>
<gene>
    <name evidence="13" type="ORF">HLV38_03990</name>
</gene>
<evidence type="ECO:0000256" key="5">
    <source>
        <dbReference type="ARBA" id="ARBA00022679"/>
    </source>
</evidence>
<dbReference type="EC" id="2.7.13.3" evidence="3"/>
<keyword evidence="11" id="KW-0812">Transmembrane</keyword>
<dbReference type="Proteomes" id="UP000503297">
    <property type="component" value="Chromosome"/>
</dbReference>
<feature type="transmembrane region" description="Helical" evidence="11">
    <location>
        <begin position="178"/>
        <end position="201"/>
    </location>
</feature>
<keyword evidence="11" id="KW-1133">Transmembrane helix</keyword>
<evidence type="ECO:0000256" key="10">
    <source>
        <dbReference type="ARBA" id="ARBA00039401"/>
    </source>
</evidence>
<keyword evidence="8" id="KW-0067">ATP-binding</keyword>
<feature type="domain" description="Histidine kinase" evidence="12">
    <location>
        <begin position="224"/>
        <end position="437"/>
    </location>
</feature>
<dbReference type="PANTHER" id="PTHR42878">
    <property type="entry name" value="TWO-COMPONENT HISTIDINE KINASE"/>
    <property type="match status" value="1"/>
</dbReference>
<evidence type="ECO:0000256" key="9">
    <source>
        <dbReference type="ARBA" id="ARBA00023012"/>
    </source>
</evidence>
<dbReference type="RefSeq" id="WP_173164474.1">
    <property type="nucleotide sequence ID" value="NZ_CP053716.1"/>
</dbReference>
<dbReference type="Gene3D" id="1.10.287.130">
    <property type="match status" value="1"/>
</dbReference>
<keyword evidence="7 13" id="KW-0418">Kinase</keyword>
<dbReference type="CDD" id="cd00075">
    <property type="entry name" value="HATPase"/>
    <property type="match status" value="1"/>
</dbReference>
<dbReference type="InterPro" id="IPR005467">
    <property type="entry name" value="His_kinase_dom"/>
</dbReference>
<proteinExistence type="predicted"/>
<evidence type="ECO:0000313" key="14">
    <source>
        <dbReference type="Proteomes" id="UP000503297"/>
    </source>
</evidence>
<dbReference type="PROSITE" id="PS50109">
    <property type="entry name" value="HIS_KIN"/>
    <property type="match status" value="1"/>
</dbReference>
<accession>A0A6M8J2K4</accession>
<dbReference type="AlphaFoldDB" id="A0A6M8J2K4"/>
<dbReference type="GO" id="GO:0000155">
    <property type="term" value="F:phosphorelay sensor kinase activity"/>
    <property type="evidence" value="ECO:0007669"/>
    <property type="project" value="InterPro"/>
</dbReference>
<dbReference type="GO" id="GO:0005886">
    <property type="term" value="C:plasma membrane"/>
    <property type="evidence" value="ECO:0007669"/>
    <property type="project" value="UniProtKB-SubCell"/>
</dbReference>
<evidence type="ECO:0000256" key="4">
    <source>
        <dbReference type="ARBA" id="ARBA00022553"/>
    </source>
</evidence>
<dbReference type="SUPFAM" id="SSF55874">
    <property type="entry name" value="ATPase domain of HSP90 chaperone/DNA topoisomerase II/histidine kinase"/>
    <property type="match status" value="1"/>
</dbReference>
<dbReference type="KEGG" id="bwa:HLV38_03990"/>
<keyword evidence="14" id="KW-1185">Reference proteome</keyword>
<dbReference type="GO" id="GO:0005524">
    <property type="term" value="F:ATP binding"/>
    <property type="evidence" value="ECO:0007669"/>
    <property type="project" value="UniProtKB-KW"/>
</dbReference>
<evidence type="ECO:0000256" key="3">
    <source>
        <dbReference type="ARBA" id="ARBA00012438"/>
    </source>
</evidence>
<evidence type="ECO:0000256" key="11">
    <source>
        <dbReference type="SAM" id="Phobius"/>
    </source>
</evidence>
<evidence type="ECO:0000256" key="2">
    <source>
        <dbReference type="ARBA" id="ARBA00004236"/>
    </source>
</evidence>
<comment type="subcellular location">
    <subcellularLocation>
        <location evidence="2">Cell membrane</location>
    </subcellularLocation>
</comment>